<gene>
    <name evidence="2" type="ORF">NMOB1V02_LOCUS1747</name>
</gene>
<keyword evidence="1" id="KW-0812">Transmembrane</keyword>
<name>A0A7R9GAI9_9CRUS</name>
<evidence type="ECO:0000256" key="1">
    <source>
        <dbReference type="SAM" id="Phobius"/>
    </source>
</evidence>
<accession>A0A7R9GAI9</accession>
<proteinExistence type="predicted"/>
<organism evidence="2">
    <name type="scientific">Notodromas monacha</name>
    <dbReference type="NCBI Taxonomy" id="399045"/>
    <lineage>
        <taxon>Eukaryota</taxon>
        <taxon>Metazoa</taxon>
        <taxon>Ecdysozoa</taxon>
        <taxon>Arthropoda</taxon>
        <taxon>Crustacea</taxon>
        <taxon>Oligostraca</taxon>
        <taxon>Ostracoda</taxon>
        <taxon>Podocopa</taxon>
        <taxon>Podocopida</taxon>
        <taxon>Cypridocopina</taxon>
        <taxon>Cypridoidea</taxon>
        <taxon>Cyprididae</taxon>
        <taxon>Notodromas</taxon>
    </lineage>
</organism>
<dbReference type="AlphaFoldDB" id="A0A7R9GAI9"/>
<feature type="transmembrane region" description="Helical" evidence="1">
    <location>
        <begin position="44"/>
        <end position="60"/>
    </location>
</feature>
<dbReference type="EMBL" id="OA882221">
    <property type="protein sequence ID" value="CAD7273878.1"/>
    <property type="molecule type" value="Genomic_DNA"/>
</dbReference>
<reference evidence="2" key="1">
    <citation type="submission" date="2020-11" db="EMBL/GenBank/DDBJ databases">
        <authorList>
            <person name="Tran Van P."/>
        </authorList>
    </citation>
    <scope>NUCLEOTIDE SEQUENCE</scope>
</reference>
<evidence type="ECO:0000313" key="3">
    <source>
        <dbReference type="Proteomes" id="UP000678499"/>
    </source>
</evidence>
<dbReference type="Proteomes" id="UP000678499">
    <property type="component" value="Unassembled WGS sequence"/>
</dbReference>
<keyword evidence="1" id="KW-1133">Transmembrane helix</keyword>
<dbReference type="EMBL" id="CAJPEX010000184">
    <property type="protein sequence ID" value="CAG0914030.1"/>
    <property type="molecule type" value="Genomic_DNA"/>
</dbReference>
<protein>
    <submittedName>
        <fullName evidence="2">Uncharacterized protein</fullName>
    </submittedName>
</protein>
<evidence type="ECO:0000313" key="2">
    <source>
        <dbReference type="EMBL" id="CAD7273878.1"/>
    </source>
</evidence>
<keyword evidence="3" id="KW-1185">Reference proteome</keyword>
<feature type="transmembrane region" description="Helical" evidence="1">
    <location>
        <begin position="12"/>
        <end position="32"/>
    </location>
</feature>
<keyword evidence="1" id="KW-0472">Membrane</keyword>
<sequence>MEVPVALAMAKLALTYSLVSFTESAVTFPVFGKFTATFGESWDLYLVSLLAGGLAALLLFRRPLLG</sequence>